<proteinExistence type="predicted"/>
<keyword evidence="4" id="KW-1185">Reference proteome</keyword>
<accession>A0ABU7VSI3</accession>
<gene>
    <name evidence="3" type="ORF">V3851_12730</name>
</gene>
<dbReference type="Gene3D" id="1.10.10.2840">
    <property type="entry name" value="PucR C-terminal helix-turn-helix domain"/>
    <property type="match status" value="1"/>
</dbReference>
<organism evidence="3 4">
    <name type="scientific">Paenibacillus haidiansis</name>
    <dbReference type="NCBI Taxonomy" id="1574488"/>
    <lineage>
        <taxon>Bacteria</taxon>
        <taxon>Bacillati</taxon>
        <taxon>Bacillota</taxon>
        <taxon>Bacilli</taxon>
        <taxon>Bacillales</taxon>
        <taxon>Paenibacillaceae</taxon>
        <taxon>Paenibacillus</taxon>
    </lineage>
</organism>
<feature type="domain" description="Putative sugar diacid recognition" evidence="1">
    <location>
        <begin position="6"/>
        <end position="133"/>
    </location>
</feature>
<dbReference type="PANTHER" id="PTHR33744">
    <property type="entry name" value="CARBOHYDRATE DIACID REGULATOR"/>
    <property type="match status" value="1"/>
</dbReference>
<evidence type="ECO:0000259" key="2">
    <source>
        <dbReference type="Pfam" id="PF13556"/>
    </source>
</evidence>
<dbReference type="InterPro" id="IPR042070">
    <property type="entry name" value="PucR_C-HTH_sf"/>
</dbReference>
<dbReference type="Pfam" id="PF05651">
    <property type="entry name" value="Diacid_rec"/>
    <property type="match status" value="1"/>
</dbReference>
<evidence type="ECO:0000313" key="4">
    <source>
        <dbReference type="Proteomes" id="UP001306950"/>
    </source>
</evidence>
<reference evidence="3 4" key="1">
    <citation type="submission" date="2024-02" db="EMBL/GenBank/DDBJ databases">
        <title>A nitrogen-fixing paenibacillus bacterium.</title>
        <authorList>
            <person name="Zhang W.L."/>
            <person name="Chen S.F."/>
        </authorList>
    </citation>
    <scope>NUCLEOTIDE SEQUENCE [LARGE SCALE GENOMIC DNA]</scope>
    <source>
        <strain evidence="3 4">M1</strain>
    </source>
</reference>
<evidence type="ECO:0000259" key="1">
    <source>
        <dbReference type="Pfam" id="PF05651"/>
    </source>
</evidence>
<dbReference type="Proteomes" id="UP001306950">
    <property type="component" value="Unassembled WGS sequence"/>
</dbReference>
<protein>
    <submittedName>
        <fullName evidence="3">Sugar diacid recognition domain-containing protein</fullName>
    </submittedName>
</protein>
<dbReference type="InterPro" id="IPR025736">
    <property type="entry name" value="PucR_C-HTH_dom"/>
</dbReference>
<dbReference type="PANTHER" id="PTHR33744:SF16">
    <property type="entry name" value="CARBOHYDRATE DIACID REGULATOR"/>
    <property type="match status" value="1"/>
</dbReference>
<feature type="domain" description="PucR C-terminal helix-turn-helix" evidence="2">
    <location>
        <begin position="283"/>
        <end position="336"/>
    </location>
</feature>
<sequence>MASFQLSERQAQEIVDKMMRDIPYNINIMNDKGVIVGSGKPERVGTVHQGAVKALTTGKMVEVWEDGRFEKKGTNEPIVIDHEHVGVIGITGNPDEVRPFCNIVRTTVALLIEQKTAMENLAHEASRKKAFLELLLSHQGAYSQKLRKTAAGYKIDLLLKTRVLYLKNFKPDDEKAKLLLAHPFFDMGEDVHLLLVQDDHETDKLIAHLRQGQSDLFISAGKLKSNVADSYRQAKSAMSVLLALRPPVQVVYYEEVDFLVKLSRANLSDNAGIIGKLEDSADLLDTLRTFINNNGSISFTADQLHIHRNTLQYRLKRIHTLTGKDPRNLLQLFELTHDLLSLYK</sequence>
<dbReference type="InterPro" id="IPR008599">
    <property type="entry name" value="Diacid_rec"/>
</dbReference>
<dbReference type="InterPro" id="IPR051448">
    <property type="entry name" value="CdaR-like_regulators"/>
</dbReference>
<comment type="caution">
    <text evidence="3">The sequence shown here is derived from an EMBL/GenBank/DDBJ whole genome shotgun (WGS) entry which is preliminary data.</text>
</comment>
<evidence type="ECO:0000313" key="3">
    <source>
        <dbReference type="EMBL" id="MEF2966698.1"/>
    </source>
</evidence>
<name>A0ABU7VSI3_9BACL</name>
<dbReference type="Pfam" id="PF13556">
    <property type="entry name" value="HTH_30"/>
    <property type="match status" value="1"/>
</dbReference>
<dbReference type="EMBL" id="JAZHPZ010000005">
    <property type="protein sequence ID" value="MEF2966698.1"/>
    <property type="molecule type" value="Genomic_DNA"/>
</dbReference>